<dbReference type="EMBL" id="QHCT01000005">
    <property type="protein sequence ID" value="RHX87139.1"/>
    <property type="molecule type" value="Genomic_DNA"/>
</dbReference>
<dbReference type="RefSeq" id="WP_118969646.1">
    <property type="nucleotide sequence ID" value="NZ_QHCT01000005.1"/>
</dbReference>
<evidence type="ECO:0000313" key="1">
    <source>
        <dbReference type="EMBL" id="RHX87139.1"/>
    </source>
</evidence>
<reference evidence="2" key="1">
    <citation type="submission" date="2018-05" db="EMBL/GenBank/DDBJ databases">
        <title>Leptospira yasudae sp. nov. and Leptospira stimsonii sp. nov., two pathogenic species of the genus Leptospira isolated from environmental sources.</title>
        <authorList>
            <person name="Casanovas-Massana A."/>
            <person name="Hamond C."/>
            <person name="Santos L.A."/>
            <person name="Hacker K.P."/>
            <person name="Balassiano I."/>
            <person name="Medeiros M.A."/>
            <person name="Reis M.G."/>
            <person name="Ko A.I."/>
            <person name="Wunder E.A."/>
        </authorList>
    </citation>
    <scope>NUCLEOTIDE SEQUENCE [LARGE SCALE GENOMIC DNA]</scope>
    <source>
        <strain evidence="2">Yale</strain>
    </source>
</reference>
<proteinExistence type="predicted"/>
<accession>A0A396YV73</accession>
<dbReference type="Proteomes" id="UP000265798">
    <property type="component" value="Unassembled WGS sequence"/>
</dbReference>
<evidence type="ECO:0000313" key="2">
    <source>
        <dbReference type="Proteomes" id="UP000265798"/>
    </source>
</evidence>
<name>A0A396YV73_9LEPT</name>
<sequence>MQRKRKALFKILTVIILFTSFGLTAENKRGPFFFEVTYGEGLKYLNATPNKIDGNSMDREVKYDNIDIIGPYANELGTQGDKVASAYAFNNAPKPKINGQNNSFLFEYLIKSKFGFGFSLNNAQFQASNLSYSKLEYLFDLGILRSISPSAQYIPTDQLVKLETALPYFTYQDNSFLRIQTFNFHFSYHFLENSAFDPYIRFSAGYGRDSINNTKIIQSSIVIGSRYFIFENGYLLGEVVGNNFDAYKETTGSFHNLLDVKERHIWSFQEYTAKFGIGFNL</sequence>
<comment type="caution">
    <text evidence="1">The sequence shown here is derived from an EMBL/GenBank/DDBJ whole genome shotgun (WGS) entry which is preliminary data.</text>
</comment>
<evidence type="ECO:0008006" key="3">
    <source>
        <dbReference type="Google" id="ProtNLM"/>
    </source>
</evidence>
<protein>
    <recommendedName>
        <fullName evidence="3">Outer membrane protein beta-barrel domain-containing protein</fullName>
    </recommendedName>
</protein>
<dbReference type="OrthoDB" id="343573at2"/>
<organism evidence="1 2">
    <name type="scientific">Leptospira stimsonii</name>
    <dbReference type="NCBI Taxonomy" id="2202203"/>
    <lineage>
        <taxon>Bacteria</taxon>
        <taxon>Pseudomonadati</taxon>
        <taxon>Spirochaetota</taxon>
        <taxon>Spirochaetia</taxon>
        <taxon>Leptospirales</taxon>
        <taxon>Leptospiraceae</taxon>
        <taxon>Leptospira</taxon>
    </lineage>
</organism>
<gene>
    <name evidence="1" type="ORF">DLM75_16620</name>
</gene>
<dbReference type="AlphaFoldDB" id="A0A396YV73"/>